<dbReference type="SUPFAM" id="SSF56672">
    <property type="entry name" value="DNA/RNA polymerases"/>
    <property type="match status" value="1"/>
</dbReference>
<keyword evidence="5" id="KW-0378">Hydrolase</keyword>
<reference evidence="8" key="1">
    <citation type="submission" date="2018-05" db="EMBL/GenBank/DDBJ databases">
        <title>Draft genome of Mucuna pruriens seed.</title>
        <authorList>
            <person name="Nnadi N.E."/>
            <person name="Vos R."/>
            <person name="Hasami M.H."/>
            <person name="Devisetty U.K."/>
            <person name="Aguiy J.C."/>
        </authorList>
    </citation>
    <scope>NUCLEOTIDE SEQUENCE [LARGE SCALE GENOMIC DNA]</scope>
    <source>
        <strain evidence="8">JCA_2017</strain>
    </source>
</reference>
<dbReference type="OrthoDB" id="543541at2759"/>
<proteinExistence type="predicted"/>
<gene>
    <name evidence="8" type="primary">pol</name>
    <name evidence="8" type="ORF">CR513_38365</name>
</gene>
<evidence type="ECO:0000313" key="8">
    <source>
        <dbReference type="EMBL" id="RDX81009.1"/>
    </source>
</evidence>
<dbReference type="PANTHER" id="PTHR34072:SF57">
    <property type="entry name" value="RNA-DIRECTED DNA POLYMERASE"/>
    <property type="match status" value="1"/>
</dbReference>
<dbReference type="PANTHER" id="PTHR34072">
    <property type="entry name" value="ENZYMATIC POLYPROTEIN-RELATED"/>
    <property type="match status" value="1"/>
</dbReference>
<keyword evidence="9" id="KW-1185">Reference proteome</keyword>
<dbReference type="GO" id="GO:0003964">
    <property type="term" value="F:RNA-directed DNA polymerase activity"/>
    <property type="evidence" value="ECO:0007669"/>
    <property type="project" value="UniProtKB-KW"/>
</dbReference>
<dbReference type="Gene3D" id="3.30.420.10">
    <property type="entry name" value="Ribonuclease H-like superfamily/Ribonuclease H"/>
    <property type="match status" value="1"/>
</dbReference>
<organism evidence="8 9">
    <name type="scientific">Mucuna pruriens</name>
    <name type="common">Velvet bean</name>
    <name type="synonym">Dolichos pruriens</name>
    <dbReference type="NCBI Taxonomy" id="157652"/>
    <lineage>
        <taxon>Eukaryota</taxon>
        <taxon>Viridiplantae</taxon>
        <taxon>Streptophyta</taxon>
        <taxon>Embryophyta</taxon>
        <taxon>Tracheophyta</taxon>
        <taxon>Spermatophyta</taxon>
        <taxon>Magnoliopsida</taxon>
        <taxon>eudicotyledons</taxon>
        <taxon>Gunneridae</taxon>
        <taxon>Pentapetalae</taxon>
        <taxon>rosids</taxon>
        <taxon>fabids</taxon>
        <taxon>Fabales</taxon>
        <taxon>Fabaceae</taxon>
        <taxon>Papilionoideae</taxon>
        <taxon>50 kb inversion clade</taxon>
        <taxon>NPAAA clade</taxon>
        <taxon>indigoferoid/millettioid clade</taxon>
        <taxon>Phaseoleae</taxon>
        <taxon>Mucuna</taxon>
    </lineage>
</organism>
<dbReference type="Proteomes" id="UP000257109">
    <property type="component" value="Unassembled WGS sequence"/>
</dbReference>
<dbReference type="GO" id="GO:0003676">
    <property type="term" value="F:nucleic acid binding"/>
    <property type="evidence" value="ECO:0007669"/>
    <property type="project" value="InterPro"/>
</dbReference>
<keyword evidence="3" id="KW-0540">Nuclease</keyword>
<evidence type="ECO:0000313" key="9">
    <source>
        <dbReference type="Proteomes" id="UP000257109"/>
    </source>
</evidence>
<dbReference type="GO" id="GO:0016787">
    <property type="term" value="F:hydrolase activity"/>
    <property type="evidence" value="ECO:0007669"/>
    <property type="project" value="UniProtKB-KW"/>
</dbReference>
<evidence type="ECO:0000256" key="6">
    <source>
        <dbReference type="ARBA" id="ARBA00022918"/>
    </source>
</evidence>
<protein>
    <submittedName>
        <fullName evidence="8">Retrovirus-related Pol polyprotein from transposon 17.6</fullName>
    </submittedName>
</protein>
<evidence type="ECO:0000256" key="2">
    <source>
        <dbReference type="ARBA" id="ARBA00022695"/>
    </source>
</evidence>
<dbReference type="CDD" id="cd09274">
    <property type="entry name" value="RNase_HI_RT_Ty3"/>
    <property type="match status" value="1"/>
</dbReference>
<feature type="non-terminal residue" evidence="8">
    <location>
        <position position="1"/>
    </location>
</feature>
<evidence type="ECO:0000256" key="1">
    <source>
        <dbReference type="ARBA" id="ARBA00022679"/>
    </source>
</evidence>
<evidence type="ECO:0000256" key="3">
    <source>
        <dbReference type="ARBA" id="ARBA00022722"/>
    </source>
</evidence>
<dbReference type="InterPro" id="IPR041373">
    <property type="entry name" value="RT_RNaseH"/>
</dbReference>
<dbReference type="InterPro" id="IPR036397">
    <property type="entry name" value="RNaseH_sf"/>
</dbReference>
<name>A0A371FRQ4_MUCPR</name>
<feature type="domain" description="Reverse transcriptase RNase H-like" evidence="7">
    <location>
        <begin position="2"/>
        <end position="62"/>
    </location>
</feature>
<keyword evidence="6" id="KW-0695">RNA-directed DNA polymerase</keyword>
<dbReference type="GO" id="GO:0004519">
    <property type="term" value="F:endonuclease activity"/>
    <property type="evidence" value="ECO:0007669"/>
    <property type="project" value="UniProtKB-KW"/>
</dbReference>
<evidence type="ECO:0000259" key="7">
    <source>
        <dbReference type="Pfam" id="PF17917"/>
    </source>
</evidence>
<keyword evidence="1" id="KW-0808">Transferase</keyword>
<evidence type="ECO:0000256" key="4">
    <source>
        <dbReference type="ARBA" id="ARBA00022759"/>
    </source>
</evidence>
<dbReference type="InterPro" id="IPR012337">
    <property type="entry name" value="RNaseH-like_sf"/>
</dbReference>
<dbReference type="SUPFAM" id="SSF53098">
    <property type="entry name" value="Ribonuclease H-like"/>
    <property type="match status" value="1"/>
</dbReference>
<keyword evidence="4" id="KW-0255">Endonuclease</keyword>
<comment type="caution">
    <text evidence="8">The sequence shown here is derived from an EMBL/GenBank/DDBJ whole genome shotgun (WGS) entry which is preliminary data.</text>
</comment>
<dbReference type="EMBL" id="QJKJ01008035">
    <property type="protein sequence ID" value="RDX81009.1"/>
    <property type="molecule type" value="Genomic_DNA"/>
</dbReference>
<keyword evidence="2" id="KW-0548">Nucleotidyltransferase</keyword>
<dbReference type="AlphaFoldDB" id="A0A371FRQ4"/>
<sequence>MDSTQINYTTIEKELLAIVFAMDKFRAYFLGSKVIVFSNHAALKYLLKKLDGKPRLIRWMLLQEFNVEIRDKKDAENTIANHLSRIQGRVDSIPIRDDFPNEQLLQIAQSQPLFAEICNFLVASTFLPGASKAYKAKIESEAKYYVWDDPYLWRFCNNQITRKYISDAEFLSVCHSTLERGPYGFSVPKALISDQGTHLCNRVISSLLEKYGKKVNPNRKDWSQLLEDALWAHRTTYQTPLGMSSYRIVFSKACHLPIEIEHRAY</sequence>
<evidence type="ECO:0000256" key="5">
    <source>
        <dbReference type="ARBA" id="ARBA00022801"/>
    </source>
</evidence>
<dbReference type="InterPro" id="IPR043502">
    <property type="entry name" value="DNA/RNA_pol_sf"/>
</dbReference>
<accession>A0A371FRQ4</accession>
<dbReference type="Pfam" id="PF17917">
    <property type="entry name" value="RT_RNaseH"/>
    <property type="match status" value="1"/>
</dbReference>